<keyword evidence="3" id="KW-1185">Reference proteome</keyword>
<reference evidence="2" key="1">
    <citation type="submission" date="2023-03" db="EMBL/GenBank/DDBJ databases">
        <title>Massive genome expansion in bonnet fungi (Mycena s.s.) driven by repeated elements and novel gene families across ecological guilds.</title>
        <authorList>
            <consortium name="Lawrence Berkeley National Laboratory"/>
            <person name="Harder C.B."/>
            <person name="Miyauchi S."/>
            <person name="Viragh M."/>
            <person name="Kuo A."/>
            <person name="Thoen E."/>
            <person name="Andreopoulos B."/>
            <person name="Lu D."/>
            <person name="Skrede I."/>
            <person name="Drula E."/>
            <person name="Henrissat B."/>
            <person name="Morin E."/>
            <person name="Kohler A."/>
            <person name="Barry K."/>
            <person name="LaButti K."/>
            <person name="Morin E."/>
            <person name="Salamov A."/>
            <person name="Lipzen A."/>
            <person name="Mereny Z."/>
            <person name="Hegedus B."/>
            <person name="Baldrian P."/>
            <person name="Stursova M."/>
            <person name="Weitz H."/>
            <person name="Taylor A."/>
            <person name="Grigoriev I.V."/>
            <person name="Nagy L.G."/>
            <person name="Martin F."/>
            <person name="Kauserud H."/>
        </authorList>
    </citation>
    <scope>NUCLEOTIDE SEQUENCE</scope>
    <source>
        <strain evidence="2">CBHHK200</strain>
    </source>
</reference>
<accession>A0AAD6T5A2</accession>
<gene>
    <name evidence="2" type="ORF">C8F04DRAFT_299593</name>
</gene>
<evidence type="ECO:0000313" key="3">
    <source>
        <dbReference type="Proteomes" id="UP001218188"/>
    </source>
</evidence>
<sequence length="218" mass="23953">MYLLSSPDSASIALLSPVPMTFNRFGSFELMAAAAAVLWCICCTSPRLFASAPYKILTTPSKPRITAISHLHMPHQRFVWCSAMLQAQNHTQGQQSENGGEKTTIRIPGDASTTVLELMLRRSLVSASPLTLLPLLPSTHRTLPHARPSPTFPTLTSAPLSQNPTKNSAIASDVWYFVRGVRTTVREADRDVLLTKRPDKKEDLHLACRLCPGEDCTT</sequence>
<feature type="compositionally biased region" description="Polar residues" evidence="1">
    <location>
        <begin position="152"/>
        <end position="164"/>
    </location>
</feature>
<proteinExistence type="predicted"/>
<organism evidence="2 3">
    <name type="scientific">Mycena alexandri</name>
    <dbReference type="NCBI Taxonomy" id="1745969"/>
    <lineage>
        <taxon>Eukaryota</taxon>
        <taxon>Fungi</taxon>
        <taxon>Dikarya</taxon>
        <taxon>Basidiomycota</taxon>
        <taxon>Agaricomycotina</taxon>
        <taxon>Agaricomycetes</taxon>
        <taxon>Agaricomycetidae</taxon>
        <taxon>Agaricales</taxon>
        <taxon>Marasmiineae</taxon>
        <taxon>Mycenaceae</taxon>
        <taxon>Mycena</taxon>
    </lineage>
</organism>
<dbReference type="EMBL" id="JARJCM010000026">
    <property type="protein sequence ID" value="KAJ7039703.1"/>
    <property type="molecule type" value="Genomic_DNA"/>
</dbReference>
<dbReference type="AlphaFoldDB" id="A0AAD6T5A2"/>
<dbReference type="Proteomes" id="UP001218188">
    <property type="component" value="Unassembled WGS sequence"/>
</dbReference>
<name>A0AAD6T5A2_9AGAR</name>
<comment type="caution">
    <text evidence="2">The sequence shown here is derived from an EMBL/GenBank/DDBJ whole genome shotgun (WGS) entry which is preliminary data.</text>
</comment>
<evidence type="ECO:0000313" key="2">
    <source>
        <dbReference type="EMBL" id="KAJ7039703.1"/>
    </source>
</evidence>
<evidence type="ECO:0000256" key="1">
    <source>
        <dbReference type="SAM" id="MobiDB-lite"/>
    </source>
</evidence>
<protein>
    <submittedName>
        <fullName evidence="2">Uncharacterized protein</fullName>
    </submittedName>
</protein>
<feature type="region of interest" description="Disordered" evidence="1">
    <location>
        <begin position="142"/>
        <end position="164"/>
    </location>
</feature>